<evidence type="ECO:0000313" key="2">
    <source>
        <dbReference type="EMBL" id="GMN30256.1"/>
    </source>
</evidence>
<keyword evidence="3" id="KW-1185">Reference proteome</keyword>
<protein>
    <submittedName>
        <fullName evidence="2">Uncharacterized protein</fullName>
    </submittedName>
</protein>
<organism evidence="2 3">
    <name type="scientific">Ficus carica</name>
    <name type="common">Common fig</name>
    <dbReference type="NCBI Taxonomy" id="3494"/>
    <lineage>
        <taxon>Eukaryota</taxon>
        <taxon>Viridiplantae</taxon>
        <taxon>Streptophyta</taxon>
        <taxon>Embryophyta</taxon>
        <taxon>Tracheophyta</taxon>
        <taxon>Spermatophyta</taxon>
        <taxon>Magnoliopsida</taxon>
        <taxon>eudicotyledons</taxon>
        <taxon>Gunneridae</taxon>
        <taxon>Pentapetalae</taxon>
        <taxon>rosids</taxon>
        <taxon>fabids</taxon>
        <taxon>Rosales</taxon>
        <taxon>Moraceae</taxon>
        <taxon>Ficeae</taxon>
        <taxon>Ficus</taxon>
    </lineage>
</organism>
<dbReference type="Gramene" id="FCD_00018135-RA">
    <property type="protein sequence ID" value="FCD_00018135-RA:cds"/>
    <property type="gene ID" value="FCD_00018135"/>
</dbReference>
<comment type="caution">
    <text evidence="2">The sequence shown here is derived from an EMBL/GenBank/DDBJ whole genome shotgun (WGS) entry which is preliminary data.</text>
</comment>
<gene>
    <name evidence="2" type="ORF">TIFTF001_044437</name>
</gene>
<dbReference type="EMBL" id="BTGU01003311">
    <property type="protein sequence ID" value="GMN30256.1"/>
    <property type="molecule type" value="Genomic_DNA"/>
</dbReference>
<feature type="compositionally biased region" description="Polar residues" evidence="1">
    <location>
        <begin position="1"/>
        <end position="11"/>
    </location>
</feature>
<sequence length="135" mass="15146">MERRFNNQSSRESSKQKKMTVVESRRKPEDAPGLTDFMNNMFFGTVKSSNDQKKAYNLMGTDQAFGVKDRDKDEDLDEDSSRRSTSSRLTEKWLDEARRLVASSPSRCDSPSRLVGSPRFAAAAQGTPLSASFVP</sequence>
<feature type="region of interest" description="Disordered" evidence="1">
    <location>
        <begin position="59"/>
        <end position="88"/>
    </location>
</feature>
<dbReference type="Proteomes" id="UP001187192">
    <property type="component" value="Unassembled WGS sequence"/>
</dbReference>
<evidence type="ECO:0000256" key="1">
    <source>
        <dbReference type="SAM" id="MobiDB-lite"/>
    </source>
</evidence>
<dbReference type="AlphaFoldDB" id="A0AA87ZPC5"/>
<reference evidence="2" key="1">
    <citation type="submission" date="2023-07" db="EMBL/GenBank/DDBJ databases">
        <title>draft genome sequence of fig (Ficus carica).</title>
        <authorList>
            <person name="Takahashi T."/>
            <person name="Nishimura K."/>
        </authorList>
    </citation>
    <scope>NUCLEOTIDE SEQUENCE</scope>
</reference>
<proteinExistence type="predicted"/>
<evidence type="ECO:0000313" key="3">
    <source>
        <dbReference type="Proteomes" id="UP001187192"/>
    </source>
</evidence>
<name>A0AA87ZPC5_FICCA</name>
<accession>A0AA87ZPC5</accession>
<feature type="region of interest" description="Disordered" evidence="1">
    <location>
        <begin position="1"/>
        <end position="36"/>
    </location>
</feature>